<dbReference type="PROSITE" id="PS51257">
    <property type="entry name" value="PROKAR_LIPOPROTEIN"/>
    <property type="match status" value="1"/>
</dbReference>
<feature type="chain" id="PRO_5043358333" evidence="1">
    <location>
        <begin position="23"/>
        <end position="263"/>
    </location>
</feature>
<proteinExistence type="predicted"/>
<dbReference type="InterPro" id="IPR013784">
    <property type="entry name" value="Carb-bd-like_fold"/>
</dbReference>
<protein>
    <submittedName>
        <fullName evidence="2">Carboxypeptidase-like regulatory domain-containing protein</fullName>
    </submittedName>
</protein>
<dbReference type="GO" id="GO:0004180">
    <property type="term" value="F:carboxypeptidase activity"/>
    <property type="evidence" value="ECO:0007669"/>
    <property type="project" value="UniProtKB-KW"/>
</dbReference>
<accession>A0AAU7U5F3</accession>
<gene>
    <name evidence="2" type="ORF">ABOD76_03065</name>
</gene>
<evidence type="ECO:0000256" key="1">
    <source>
        <dbReference type="SAM" id="SignalP"/>
    </source>
</evidence>
<reference evidence="2" key="1">
    <citation type="submission" date="2024-06" db="EMBL/GenBank/DDBJ databases">
        <title>Draft Genome Sequence of Deinococcus sonorensis Type Strain KR-87, a Biofilm Producing Representative of the Genus Deinococcus.</title>
        <authorList>
            <person name="Boren L.S."/>
            <person name="Grosso R.A."/>
            <person name="Hugenberg-Cox A.N."/>
            <person name="Hill J.T.E."/>
            <person name="Albert C.M."/>
            <person name="Tuohy J.M."/>
        </authorList>
    </citation>
    <scope>NUCLEOTIDE SEQUENCE</scope>
    <source>
        <strain evidence="2">KR-87</strain>
        <plasmid evidence="2">pDson01</plasmid>
    </source>
</reference>
<sequence length="263" mass="27679">MPSTFKRPALRLLPALLTAALAACGTGSGTTTPPGTPPVTQLPAAGAYTMSGVVRNSAGQPVAGAKVFAGHTVYYNTNALGVTDANGRYSVSVREPAGSWYAGGQVTREYHGRTYTFELHPDDPAPFNGASGAVRNFEWRLTGPRPDGGTYGGTVMVYADFFDPELLDLLSDVELTLTPDGPLVDGSPGRVITSGLSQTPEGDGVRDVPIGRYRVTARLGQGAAARDLRIRVRNVGEFDSGVTTTFQQNGSGHNVELEVRRAP</sequence>
<name>A0AAU7U5F3_9DEIO</name>
<dbReference type="RefSeq" id="WP_350241343.1">
    <property type="nucleotide sequence ID" value="NZ_CP158297.1"/>
</dbReference>
<evidence type="ECO:0000313" key="2">
    <source>
        <dbReference type="EMBL" id="XBV83682.1"/>
    </source>
</evidence>
<feature type="signal peptide" evidence="1">
    <location>
        <begin position="1"/>
        <end position="22"/>
    </location>
</feature>
<dbReference type="EMBL" id="CP158297">
    <property type="protein sequence ID" value="XBV83682.1"/>
    <property type="molecule type" value="Genomic_DNA"/>
</dbReference>
<dbReference type="GO" id="GO:0030246">
    <property type="term" value="F:carbohydrate binding"/>
    <property type="evidence" value="ECO:0007669"/>
    <property type="project" value="InterPro"/>
</dbReference>
<dbReference type="KEGG" id="dsc:ABOD76_03065"/>
<keyword evidence="2" id="KW-0645">Protease</keyword>
<organism evidence="2">
    <name type="scientific">Deinococcus sonorensis KR-87</name>
    <dbReference type="NCBI Taxonomy" id="694439"/>
    <lineage>
        <taxon>Bacteria</taxon>
        <taxon>Thermotogati</taxon>
        <taxon>Deinococcota</taxon>
        <taxon>Deinococci</taxon>
        <taxon>Deinococcales</taxon>
        <taxon>Deinococcaceae</taxon>
        <taxon>Deinococcus</taxon>
    </lineage>
</organism>
<dbReference type="AlphaFoldDB" id="A0AAU7U5F3"/>
<geneLocation type="plasmid" evidence="2">
    <name>pDson01</name>
</geneLocation>
<dbReference type="SUPFAM" id="SSF49452">
    <property type="entry name" value="Starch-binding domain-like"/>
    <property type="match status" value="1"/>
</dbReference>
<keyword evidence="1" id="KW-0732">Signal</keyword>
<keyword evidence="2" id="KW-0378">Hydrolase</keyword>
<keyword evidence="2" id="KW-0121">Carboxypeptidase</keyword>
<keyword evidence="2" id="KW-0614">Plasmid</keyword>